<name>A0A2P4Y0R5_9STRA</name>
<protein>
    <recommendedName>
        <fullName evidence="4">MULE transposase domain-containing protein</fullName>
    </recommendedName>
</protein>
<keyword evidence="3" id="KW-1185">Reference proteome</keyword>
<comment type="caution">
    <text evidence="2">The sequence shown here is derived from an EMBL/GenBank/DDBJ whole genome shotgun (WGS) entry which is preliminary data.</text>
</comment>
<evidence type="ECO:0000256" key="1">
    <source>
        <dbReference type="SAM" id="MobiDB-lite"/>
    </source>
</evidence>
<feature type="compositionally biased region" description="Basic and acidic residues" evidence="1">
    <location>
        <begin position="113"/>
        <end position="122"/>
    </location>
</feature>
<accession>A0A2P4Y0R5</accession>
<feature type="region of interest" description="Disordered" evidence="1">
    <location>
        <begin position="111"/>
        <end position="132"/>
    </location>
</feature>
<dbReference type="EMBL" id="NCKW01006507">
    <property type="protein sequence ID" value="POM71403.1"/>
    <property type="molecule type" value="Genomic_DNA"/>
</dbReference>
<dbReference type="OrthoDB" id="120963at2759"/>
<dbReference type="Proteomes" id="UP000237271">
    <property type="component" value="Unassembled WGS sequence"/>
</dbReference>
<sequence>MLCCHGTTIFVDDRIRLYRLASMKHHFHGARSGFGSISLLITEIDIGTRYILDTDRQLQQVEVVCGFESALIDALRIQVPNTIVIICLFHLRFKSTAIWMGLSKRKLSGMAPGRRERVERGRSKQRAGGTYK</sequence>
<evidence type="ECO:0000313" key="2">
    <source>
        <dbReference type="EMBL" id="POM71403.1"/>
    </source>
</evidence>
<gene>
    <name evidence="2" type="ORF">PHPALM_12041</name>
</gene>
<reference evidence="2 3" key="1">
    <citation type="journal article" date="2017" name="Genome Biol. Evol.">
        <title>Phytophthora megakarya and P. palmivora, closely related causal agents of cacao black pod rot, underwent increases in genome sizes and gene numbers by different mechanisms.</title>
        <authorList>
            <person name="Ali S.S."/>
            <person name="Shao J."/>
            <person name="Lary D.J."/>
            <person name="Kronmiller B."/>
            <person name="Shen D."/>
            <person name="Strem M.D."/>
            <person name="Amoako-Attah I."/>
            <person name="Akrofi A.Y."/>
            <person name="Begoude B.A."/>
            <person name="Ten Hoopen G.M."/>
            <person name="Coulibaly K."/>
            <person name="Kebe B.I."/>
            <person name="Melnick R.L."/>
            <person name="Guiltinan M.J."/>
            <person name="Tyler B.M."/>
            <person name="Meinhardt L.W."/>
            <person name="Bailey B.A."/>
        </authorList>
    </citation>
    <scope>NUCLEOTIDE SEQUENCE [LARGE SCALE GENOMIC DNA]</scope>
    <source>
        <strain evidence="3">sbr112.9</strain>
    </source>
</reference>
<evidence type="ECO:0000313" key="3">
    <source>
        <dbReference type="Proteomes" id="UP000237271"/>
    </source>
</evidence>
<dbReference type="AlphaFoldDB" id="A0A2P4Y0R5"/>
<proteinExistence type="predicted"/>
<evidence type="ECO:0008006" key="4">
    <source>
        <dbReference type="Google" id="ProtNLM"/>
    </source>
</evidence>
<organism evidence="2 3">
    <name type="scientific">Phytophthora palmivora</name>
    <dbReference type="NCBI Taxonomy" id="4796"/>
    <lineage>
        <taxon>Eukaryota</taxon>
        <taxon>Sar</taxon>
        <taxon>Stramenopiles</taxon>
        <taxon>Oomycota</taxon>
        <taxon>Peronosporomycetes</taxon>
        <taxon>Peronosporales</taxon>
        <taxon>Peronosporaceae</taxon>
        <taxon>Phytophthora</taxon>
    </lineage>
</organism>